<keyword evidence="3" id="KW-1185">Reference proteome</keyword>
<gene>
    <name evidence="2" type="ORF">CMC5_042930</name>
</gene>
<keyword evidence="1" id="KW-0732">Signal</keyword>
<feature type="chain" id="PRO_5005459468" description="Secreted protein" evidence="1">
    <location>
        <begin position="20"/>
        <end position="95"/>
    </location>
</feature>
<dbReference type="OrthoDB" id="5519821at2"/>
<dbReference type="AlphaFoldDB" id="A0A0K1EH06"/>
<feature type="signal peptide" evidence="1">
    <location>
        <begin position="1"/>
        <end position="19"/>
    </location>
</feature>
<accession>A0A0K1EH06</accession>
<dbReference type="RefSeq" id="WP_050432118.1">
    <property type="nucleotide sequence ID" value="NZ_CP012159.1"/>
</dbReference>
<evidence type="ECO:0000256" key="1">
    <source>
        <dbReference type="SAM" id="SignalP"/>
    </source>
</evidence>
<protein>
    <recommendedName>
        <fullName evidence="4">Secreted protein</fullName>
    </recommendedName>
</protein>
<evidence type="ECO:0000313" key="3">
    <source>
        <dbReference type="Proteomes" id="UP000067626"/>
    </source>
</evidence>
<dbReference type="Proteomes" id="UP000067626">
    <property type="component" value="Chromosome"/>
</dbReference>
<name>A0A0K1EH06_CHOCO</name>
<dbReference type="EMBL" id="CP012159">
    <property type="protein sequence ID" value="AKT40140.1"/>
    <property type="molecule type" value="Genomic_DNA"/>
</dbReference>
<sequence length="95" mass="10336">MRRTIAGLAFLSITALFTAAGCEDAEELVNCQQVCANYQDCVDSDYDVENCRNDCETKSDNDKDYASDVRVCEACLDGKACAEQVACFGSCPILK</sequence>
<proteinExistence type="predicted"/>
<organism evidence="2 3">
    <name type="scientific">Chondromyces crocatus</name>
    <dbReference type="NCBI Taxonomy" id="52"/>
    <lineage>
        <taxon>Bacteria</taxon>
        <taxon>Pseudomonadati</taxon>
        <taxon>Myxococcota</taxon>
        <taxon>Polyangia</taxon>
        <taxon>Polyangiales</taxon>
        <taxon>Polyangiaceae</taxon>
        <taxon>Chondromyces</taxon>
    </lineage>
</organism>
<reference evidence="2 3" key="1">
    <citation type="submission" date="2015-07" db="EMBL/GenBank/DDBJ databases">
        <title>Genome analysis of myxobacterium Chondromyces crocatus Cm c5 reveals a high potential for natural compound synthesis and the genetic basis for the loss of fruiting body formation.</title>
        <authorList>
            <person name="Zaburannyi N."/>
            <person name="Bunk B."/>
            <person name="Maier J."/>
            <person name="Overmann J."/>
            <person name="Mueller R."/>
        </authorList>
    </citation>
    <scope>NUCLEOTIDE SEQUENCE [LARGE SCALE GENOMIC DNA]</scope>
    <source>
        <strain evidence="2 3">Cm c5</strain>
    </source>
</reference>
<dbReference type="KEGG" id="ccro:CMC5_042930"/>
<evidence type="ECO:0000313" key="2">
    <source>
        <dbReference type="EMBL" id="AKT40140.1"/>
    </source>
</evidence>
<dbReference type="PROSITE" id="PS51257">
    <property type="entry name" value="PROKAR_LIPOPROTEIN"/>
    <property type="match status" value="1"/>
</dbReference>
<evidence type="ECO:0008006" key="4">
    <source>
        <dbReference type="Google" id="ProtNLM"/>
    </source>
</evidence>